<sequence>MKPSGYVARLAALSAWQAEHDPRHEGFSAAVIDAVARFSRNESGHAFGFGPADFQELILFIDELPW</sequence>
<evidence type="ECO:0000313" key="2">
    <source>
        <dbReference type="Proteomes" id="UP000004550"/>
    </source>
</evidence>
<accession>A0A1L5BKG5</accession>
<evidence type="ECO:0000313" key="1">
    <source>
        <dbReference type="EMBL" id="APL93395.1"/>
    </source>
</evidence>
<name>A0A1L5BKG5_SPHIB</name>
<dbReference type="KEGG" id="sinb:SIDU_02020"/>
<dbReference type="EMBL" id="CP013070">
    <property type="protein sequence ID" value="APL93395.1"/>
    <property type="molecule type" value="Genomic_DNA"/>
</dbReference>
<proteinExistence type="predicted"/>
<dbReference type="AlphaFoldDB" id="A0A1L5BKG5"/>
<dbReference type="Proteomes" id="UP000004550">
    <property type="component" value="Chromosome"/>
</dbReference>
<protein>
    <submittedName>
        <fullName evidence="1">Uncharacterized protein</fullName>
    </submittedName>
</protein>
<gene>
    <name evidence="1" type="ORF">SIDU_02020</name>
</gene>
<organism evidence="1 2">
    <name type="scientific">Sphingobium indicum (strain DSM 16412 / CCM 7286 / MTCC 6364 / B90A)</name>
    <dbReference type="NCBI Taxonomy" id="861109"/>
    <lineage>
        <taxon>Bacteria</taxon>
        <taxon>Pseudomonadati</taxon>
        <taxon>Pseudomonadota</taxon>
        <taxon>Alphaproteobacteria</taxon>
        <taxon>Sphingomonadales</taxon>
        <taxon>Sphingomonadaceae</taxon>
        <taxon>Sphingobium</taxon>
    </lineage>
</organism>
<dbReference type="RefSeq" id="WP_007683851.1">
    <property type="nucleotide sequence ID" value="NZ_CP013070.1"/>
</dbReference>
<reference evidence="1 2" key="1">
    <citation type="journal article" date="2012" name="J. Bacteriol.">
        <title>Genome sequence of Sphingobium indicum B90A, a hexachlorocyclohexane-degrading bacterium.</title>
        <authorList>
            <person name="Anand S."/>
            <person name="Sangwan N."/>
            <person name="Lata P."/>
            <person name="Kaur J."/>
            <person name="Dua A."/>
            <person name="Singh A.K."/>
            <person name="Verma M."/>
            <person name="Kaur J."/>
            <person name="Khurana J.P."/>
            <person name="Khurana P."/>
            <person name="Mathur S."/>
            <person name="Lal R."/>
        </authorList>
    </citation>
    <scope>NUCLEOTIDE SEQUENCE [LARGE SCALE GENOMIC DNA]</scope>
    <source>
        <strain evidence="2">DSM 16412 / CCM 7286 / MTCC 6364 / B90A</strain>
    </source>
</reference>